<name>A0ABP1RKG8_9HEXA</name>
<keyword evidence="2" id="KW-1185">Reference proteome</keyword>
<organism evidence="1 2">
    <name type="scientific">Orchesella dallaii</name>
    <dbReference type="NCBI Taxonomy" id="48710"/>
    <lineage>
        <taxon>Eukaryota</taxon>
        <taxon>Metazoa</taxon>
        <taxon>Ecdysozoa</taxon>
        <taxon>Arthropoda</taxon>
        <taxon>Hexapoda</taxon>
        <taxon>Collembola</taxon>
        <taxon>Entomobryomorpha</taxon>
        <taxon>Entomobryoidea</taxon>
        <taxon>Orchesellidae</taxon>
        <taxon>Orchesellinae</taxon>
        <taxon>Orchesella</taxon>
    </lineage>
</organism>
<dbReference type="Proteomes" id="UP001642540">
    <property type="component" value="Unassembled WGS sequence"/>
</dbReference>
<gene>
    <name evidence="1" type="ORF">ODALV1_LOCUS23273</name>
</gene>
<proteinExistence type="predicted"/>
<evidence type="ECO:0000313" key="1">
    <source>
        <dbReference type="EMBL" id="CAL8129552.1"/>
    </source>
</evidence>
<sequence length="619" mass="71101">MASYLWSLLHTYWNWWRDAAENENDESGSETSEDGNPSNTGIVIPMVTLGVRNPKFIRNIDVNSTPFSVIEEISGADRLKTRKGIGLITCIDIEKDYGTINHLYQFDLKAFVAPGCNPLLTFNWDDKVVFEATQRCDRRGRDCWEVTFVKLHECCKPKQSNGQQTKCSSYLVKVKEVYTHFLEVEMKQKDTTLLIRIQRSIVRSLSNSDWIIGDWVRIGFSYIGQDIAFRCHDLYSAINAEETKIINFEIPELKYRKGKVTRRKMLLFIDDVIYFPNHIWKLDADEGMLVNCTYIASSGKDGIVSWNYRAISVEVIEKNLQKLLSRFATSEGRDASTNAIGRTTANSRMKNPVFMPSIHIQSAPFSVYENVFANGDKVIEGIGFIESITSPSYAKISGSCCRFDINKFVASASNPDELFKQGDKIKFEAKSHTRRKDWTVTFVQLYEPKFRQNGKQKKGCVVFRAQVKDVKDNYILVERKNSDRRTNLSITIPMGIVRRPRPFEHIDWMAGDWLLIGVNYDVTRGPYCSDREVVLKINETKAEIYHVDVEKKFTRVGKITRCVNTLLIDREIYLPRQVWQADANYMEGTVLNCTYIASSGTDMDMNTTWKYRAISVGDI</sequence>
<dbReference type="EMBL" id="CAXLJM020000078">
    <property type="protein sequence ID" value="CAL8129552.1"/>
    <property type="molecule type" value="Genomic_DNA"/>
</dbReference>
<evidence type="ECO:0000313" key="2">
    <source>
        <dbReference type="Proteomes" id="UP001642540"/>
    </source>
</evidence>
<accession>A0ABP1RKG8</accession>
<reference evidence="1 2" key="1">
    <citation type="submission" date="2024-08" db="EMBL/GenBank/DDBJ databases">
        <authorList>
            <person name="Cucini C."/>
            <person name="Frati F."/>
        </authorList>
    </citation>
    <scope>NUCLEOTIDE SEQUENCE [LARGE SCALE GENOMIC DNA]</scope>
</reference>
<comment type="caution">
    <text evidence="1">The sequence shown here is derived from an EMBL/GenBank/DDBJ whole genome shotgun (WGS) entry which is preliminary data.</text>
</comment>
<protein>
    <submittedName>
        <fullName evidence="1">Uncharacterized protein</fullName>
    </submittedName>
</protein>